<evidence type="ECO:0000313" key="4">
    <source>
        <dbReference type="Proteomes" id="UP000799764"/>
    </source>
</evidence>
<feature type="compositionally biased region" description="Low complexity" evidence="1">
    <location>
        <begin position="188"/>
        <end position="231"/>
    </location>
</feature>
<protein>
    <submittedName>
        <fullName evidence="3">Lytic polysaccharide monooxygenase</fullName>
    </submittedName>
</protein>
<reference evidence="3" key="1">
    <citation type="journal article" date="2020" name="Stud. Mycol.">
        <title>101 Dothideomycetes genomes: a test case for predicting lifestyles and emergence of pathogens.</title>
        <authorList>
            <person name="Haridas S."/>
            <person name="Albert R."/>
            <person name="Binder M."/>
            <person name="Bloem J."/>
            <person name="Labutti K."/>
            <person name="Salamov A."/>
            <person name="Andreopoulos B."/>
            <person name="Baker S."/>
            <person name="Barry K."/>
            <person name="Bills G."/>
            <person name="Bluhm B."/>
            <person name="Cannon C."/>
            <person name="Castanera R."/>
            <person name="Culley D."/>
            <person name="Daum C."/>
            <person name="Ezra D."/>
            <person name="Gonzalez J."/>
            <person name="Henrissat B."/>
            <person name="Kuo A."/>
            <person name="Liang C."/>
            <person name="Lipzen A."/>
            <person name="Lutzoni F."/>
            <person name="Magnuson J."/>
            <person name="Mondo S."/>
            <person name="Nolan M."/>
            <person name="Ohm R."/>
            <person name="Pangilinan J."/>
            <person name="Park H.-J."/>
            <person name="Ramirez L."/>
            <person name="Alfaro M."/>
            <person name="Sun H."/>
            <person name="Tritt A."/>
            <person name="Yoshinaga Y."/>
            <person name="Zwiers L.-H."/>
            <person name="Turgeon B."/>
            <person name="Goodwin S."/>
            <person name="Spatafora J."/>
            <person name="Crous P."/>
            <person name="Grigoriev I."/>
        </authorList>
    </citation>
    <scope>NUCLEOTIDE SEQUENCE</scope>
    <source>
        <strain evidence="3">CBS 690.94</strain>
    </source>
</reference>
<dbReference type="OrthoDB" id="2342176at2759"/>
<accession>A0A9P4PF43</accession>
<evidence type="ECO:0000256" key="1">
    <source>
        <dbReference type="SAM" id="MobiDB-lite"/>
    </source>
</evidence>
<dbReference type="EMBL" id="MU001503">
    <property type="protein sequence ID" value="KAF2442752.1"/>
    <property type="molecule type" value="Genomic_DNA"/>
</dbReference>
<dbReference type="PANTHER" id="PTHR36182">
    <property type="entry name" value="PROTEIN, PUTATIVE (AFU_ORTHOLOGUE AFUA_6G10930)-RELATED"/>
    <property type="match status" value="1"/>
</dbReference>
<keyword evidence="2" id="KW-0732">Signal</keyword>
<evidence type="ECO:0000256" key="2">
    <source>
        <dbReference type="SAM" id="SignalP"/>
    </source>
</evidence>
<feature type="signal peptide" evidence="2">
    <location>
        <begin position="1"/>
        <end position="17"/>
    </location>
</feature>
<name>A0A9P4PF43_9PLEO</name>
<proteinExistence type="predicted"/>
<keyword evidence="3" id="KW-0503">Monooxygenase</keyword>
<feature type="chain" id="PRO_5040444215" evidence="2">
    <location>
        <begin position="18"/>
        <end position="347"/>
    </location>
</feature>
<evidence type="ECO:0000313" key="3">
    <source>
        <dbReference type="EMBL" id="KAF2442752.1"/>
    </source>
</evidence>
<feature type="region of interest" description="Disordered" evidence="1">
    <location>
        <begin position="180"/>
        <end position="231"/>
    </location>
</feature>
<organism evidence="3 4">
    <name type="scientific">Karstenula rhodostoma CBS 690.94</name>
    <dbReference type="NCBI Taxonomy" id="1392251"/>
    <lineage>
        <taxon>Eukaryota</taxon>
        <taxon>Fungi</taxon>
        <taxon>Dikarya</taxon>
        <taxon>Ascomycota</taxon>
        <taxon>Pezizomycotina</taxon>
        <taxon>Dothideomycetes</taxon>
        <taxon>Pleosporomycetidae</taxon>
        <taxon>Pleosporales</taxon>
        <taxon>Massarineae</taxon>
        <taxon>Didymosphaeriaceae</taxon>
        <taxon>Karstenula</taxon>
    </lineage>
</organism>
<dbReference type="GO" id="GO:0004497">
    <property type="term" value="F:monooxygenase activity"/>
    <property type="evidence" value="ECO:0007669"/>
    <property type="project" value="UniProtKB-KW"/>
</dbReference>
<dbReference type="Proteomes" id="UP000799764">
    <property type="component" value="Unassembled WGS sequence"/>
</dbReference>
<sequence length="347" mass="37364">MHTAKLLLLALAGIVQSHMHLHYPPTLKGENNPHTQGESDPYLNYNYGCCGREVPGPCKGHLDLVDTDEGKPVVTWAPGQKVNFTLSGSSTTGVKGGTHYGGSCSVGFSTDKGKTFKVATTWNGNCPHRKGSTDPSTQSFDFTVPADLPAGDRTIFAWTWLNREKEFNMNCAVVTIAGSERPQDPGYQPASSSAAPKPSSSPQSQPPKSQSSKAAQQPTGTQPSSSQPTGSAQYTIEGCTCSCPYQTWSPACSCYGCKSPTTKRHLVERKALEMHKRHMQNAEKLNVPVRRAETVAWTSRPDMLLSIDFPGASCHSKGNPFELEFPNPGPDVVEGDGEYELAVPDCS</sequence>
<keyword evidence="3" id="KW-0560">Oxidoreductase</keyword>
<dbReference type="AlphaFoldDB" id="A0A9P4PF43"/>
<comment type="caution">
    <text evidence="3">The sequence shown here is derived from an EMBL/GenBank/DDBJ whole genome shotgun (WGS) entry which is preliminary data.</text>
</comment>
<dbReference type="PANTHER" id="PTHR36182:SF1">
    <property type="entry name" value="PROTEIN, PUTATIVE (AFU_ORTHOLOGUE AFUA_6G10930)-RELATED"/>
    <property type="match status" value="1"/>
</dbReference>
<dbReference type="Gene3D" id="2.70.50.70">
    <property type="match status" value="1"/>
</dbReference>
<gene>
    <name evidence="3" type="ORF">P171DRAFT_433166</name>
</gene>
<keyword evidence="4" id="KW-1185">Reference proteome</keyword>